<sequence length="66" mass="7497">MTYLFRGSFCLLACVSKLLSLRVVMLGLVCARGLLDLEAIGFNGALQKKRTWTMVFIQAMLWENVR</sequence>
<evidence type="ECO:0000313" key="1">
    <source>
        <dbReference type="EMBL" id="KAH3839955.1"/>
    </source>
</evidence>
<keyword evidence="2" id="KW-1185">Reference proteome</keyword>
<name>A0A9D4QRU0_DREPO</name>
<organism evidence="1 2">
    <name type="scientific">Dreissena polymorpha</name>
    <name type="common">Zebra mussel</name>
    <name type="synonym">Mytilus polymorpha</name>
    <dbReference type="NCBI Taxonomy" id="45954"/>
    <lineage>
        <taxon>Eukaryota</taxon>
        <taxon>Metazoa</taxon>
        <taxon>Spiralia</taxon>
        <taxon>Lophotrochozoa</taxon>
        <taxon>Mollusca</taxon>
        <taxon>Bivalvia</taxon>
        <taxon>Autobranchia</taxon>
        <taxon>Heteroconchia</taxon>
        <taxon>Euheterodonta</taxon>
        <taxon>Imparidentia</taxon>
        <taxon>Neoheterodontei</taxon>
        <taxon>Myida</taxon>
        <taxon>Dreissenoidea</taxon>
        <taxon>Dreissenidae</taxon>
        <taxon>Dreissena</taxon>
    </lineage>
</organism>
<evidence type="ECO:0000313" key="2">
    <source>
        <dbReference type="Proteomes" id="UP000828390"/>
    </source>
</evidence>
<reference evidence="1" key="2">
    <citation type="submission" date="2020-11" db="EMBL/GenBank/DDBJ databases">
        <authorList>
            <person name="McCartney M.A."/>
            <person name="Auch B."/>
            <person name="Kono T."/>
            <person name="Mallez S."/>
            <person name="Becker A."/>
            <person name="Gohl D.M."/>
            <person name="Silverstein K.A.T."/>
            <person name="Koren S."/>
            <person name="Bechman K.B."/>
            <person name="Herman A."/>
            <person name="Abrahante J.E."/>
            <person name="Garbe J."/>
        </authorList>
    </citation>
    <scope>NUCLEOTIDE SEQUENCE</scope>
    <source>
        <strain evidence="1">Duluth1</strain>
        <tissue evidence="1">Whole animal</tissue>
    </source>
</reference>
<reference evidence="1" key="1">
    <citation type="journal article" date="2019" name="bioRxiv">
        <title>The Genome of the Zebra Mussel, Dreissena polymorpha: A Resource for Invasive Species Research.</title>
        <authorList>
            <person name="McCartney M.A."/>
            <person name="Auch B."/>
            <person name="Kono T."/>
            <person name="Mallez S."/>
            <person name="Zhang Y."/>
            <person name="Obille A."/>
            <person name="Becker A."/>
            <person name="Abrahante J.E."/>
            <person name="Garbe J."/>
            <person name="Badalamenti J.P."/>
            <person name="Herman A."/>
            <person name="Mangelson H."/>
            <person name="Liachko I."/>
            <person name="Sullivan S."/>
            <person name="Sone E.D."/>
            <person name="Koren S."/>
            <person name="Silverstein K.A.T."/>
            <person name="Beckman K.B."/>
            <person name="Gohl D.M."/>
        </authorList>
    </citation>
    <scope>NUCLEOTIDE SEQUENCE</scope>
    <source>
        <strain evidence="1">Duluth1</strain>
        <tissue evidence="1">Whole animal</tissue>
    </source>
</reference>
<dbReference type="AlphaFoldDB" id="A0A9D4QRU0"/>
<dbReference type="EMBL" id="JAIWYP010000004">
    <property type="protein sequence ID" value="KAH3839955.1"/>
    <property type="molecule type" value="Genomic_DNA"/>
</dbReference>
<protein>
    <submittedName>
        <fullName evidence="1">Uncharacterized protein</fullName>
    </submittedName>
</protein>
<dbReference type="Proteomes" id="UP000828390">
    <property type="component" value="Unassembled WGS sequence"/>
</dbReference>
<comment type="caution">
    <text evidence="1">The sequence shown here is derived from an EMBL/GenBank/DDBJ whole genome shotgun (WGS) entry which is preliminary data.</text>
</comment>
<accession>A0A9D4QRU0</accession>
<gene>
    <name evidence="1" type="ORF">DPMN_113395</name>
</gene>
<proteinExistence type="predicted"/>